<evidence type="ECO:0000313" key="7">
    <source>
        <dbReference type="EMBL" id="NHN34559.1"/>
    </source>
</evidence>
<dbReference type="Gene3D" id="3.40.50.1980">
    <property type="entry name" value="Nitrogenase molybdenum iron protein domain"/>
    <property type="match status" value="2"/>
</dbReference>
<dbReference type="EMBL" id="JAAOIW010000020">
    <property type="protein sequence ID" value="NHN34559.1"/>
    <property type="molecule type" value="Genomic_DNA"/>
</dbReference>
<feature type="signal peptide" evidence="5">
    <location>
        <begin position="1"/>
        <end position="23"/>
    </location>
</feature>
<feature type="chain" id="PRO_5047032715" evidence="5">
    <location>
        <begin position="24"/>
        <end position="330"/>
    </location>
</feature>
<organism evidence="7 8">
    <name type="scientific">Paenibacillus agricola</name>
    <dbReference type="NCBI Taxonomy" id="2716264"/>
    <lineage>
        <taxon>Bacteria</taxon>
        <taxon>Bacillati</taxon>
        <taxon>Bacillota</taxon>
        <taxon>Bacilli</taxon>
        <taxon>Bacillales</taxon>
        <taxon>Paenibacillaceae</taxon>
        <taxon>Paenibacillus</taxon>
    </lineage>
</organism>
<evidence type="ECO:0000256" key="5">
    <source>
        <dbReference type="SAM" id="SignalP"/>
    </source>
</evidence>
<dbReference type="PANTHER" id="PTHR30532">
    <property type="entry name" value="IRON III DICITRATE-BINDING PERIPLASMIC PROTEIN"/>
    <property type="match status" value="1"/>
</dbReference>
<dbReference type="PROSITE" id="PS50983">
    <property type="entry name" value="FE_B12_PBP"/>
    <property type="match status" value="1"/>
</dbReference>
<sequence length="330" mass="35470">MKKTLILTSIVSLLIVSACGQTAAPTAAPAATPAAPAAPAASAPAASATAPATTPAGAAVKPVAKEPKIASVSIHLTNDLLALGITPVGSVIGGDLKAFLPHVADRLKNTKPLGVVTEPDMEAILSLKPEIIYLDKMYAGTDIAKYEKIAPTVVFDLDEGTWRDHLKKIGKLTDREQQAETFIKDYEAQKDRVKALINAKIGKDATVMAVRVTAKELRVFGTRRPMGPLLFEDLALKPAKGVEKVSKDKAFDVISQEVLPDYDANAIFVIVNRDEASDKLFKQIESNPIWQGLKAVKNKNVYMIPDQPWLDYSALGSKMSLDDAEKQFAK</sequence>
<evidence type="ECO:0000256" key="4">
    <source>
        <dbReference type="ARBA" id="ARBA00022729"/>
    </source>
</evidence>
<dbReference type="InterPro" id="IPR002491">
    <property type="entry name" value="ABC_transptr_periplasmic_BD"/>
</dbReference>
<dbReference type="Proteomes" id="UP001165962">
    <property type="component" value="Unassembled WGS sequence"/>
</dbReference>
<evidence type="ECO:0000256" key="2">
    <source>
        <dbReference type="ARBA" id="ARBA00008814"/>
    </source>
</evidence>
<accession>A0ABX0JDP4</accession>
<gene>
    <name evidence="7" type="ORF">G9U52_32760</name>
</gene>
<dbReference type="PROSITE" id="PS51257">
    <property type="entry name" value="PROKAR_LIPOPROTEIN"/>
    <property type="match status" value="1"/>
</dbReference>
<keyword evidence="8" id="KW-1185">Reference proteome</keyword>
<feature type="domain" description="Fe/B12 periplasmic-binding" evidence="6">
    <location>
        <begin position="68"/>
        <end position="330"/>
    </location>
</feature>
<dbReference type="SUPFAM" id="SSF53807">
    <property type="entry name" value="Helical backbone' metal receptor"/>
    <property type="match status" value="1"/>
</dbReference>
<comment type="caution">
    <text evidence="7">The sequence shown here is derived from an EMBL/GenBank/DDBJ whole genome shotgun (WGS) entry which is preliminary data.</text>
</comment>
<evidence type="ECO:0000313" key="8">
    <source>
        <dbReference type="Proteomes" id="UP001165962"/>
    </source>
</evidence>
<evidence type="ECO:0000256" key="1">
    <source>
        <dbReference type="ARBA" id="ARBA00004196"/>
    </source>
</evidence>
<reference evidence="7" key="1">
    <citation type="submission" date="2020-03" db="EMBL/GenBank/DDBJ databases">
        <title>Draft sequencing of Paenibacilllus sp. S3N08.</title>
        <authorList>
            <person name="Kim D.-U."/>
        </authorList>
    </citation>
    <scope>NUCLEOTIDE SEQUENCE</scope>
    <source>
        <strain evidence="7">S3N08</strain>
    </source>
</reference>
<dbReference type="RefSeq" id="WP_166155659.1">
    <property type="nucleotide sequence ID" value="NZ_JAAOIW010000020.1"/>
</dbReference>
<dbReference type="PANTHER" id="PTHR30532:SF21">
    <property type="entry name" value="SIDEROPHORE-BINDING LIPOPROTEIN YFIY-RELATED"/>
    <property type="match status" value="1"/>
</dbReference>
<name>A0ABX0JDP4_9BACL</name>
<dbReference type="CDD" id="cd01138">
    <property type="entry name" value="FeuA"/>
    <property type="match status" value="1"/>
</dbReference>
<protein>
    <submittedName>
        <fullName evidence="7">Iron-hydroxamate ABC transporter substrate-binding protein</fullName>
    </submittedName>
</protein>
<dbReference type="Pfam" id="PF01497">
    <property type="entry name" value="Peripla_BP_2"/>
    <property type="match status" value="1"/>
</dbReference>
<comment type="similarity">
    <text evidence="2">Belongs to the bacterial solute-binding protein 8 family.</text>
</comment>
<proteinExistence type="inferred from homology"/>
<evidence type="ECO:0000256" key="3">
    <source>
        <dbReference type="ARBA" id="ARBA00022448"/>
    </source>
</evidence>
<dbReference type="InterPro" id="IPR051313">
    <property type="entry name" value="Bact_iron-sidero_bind"/>
</dbReference>
<keyword evidence="3" id="KW-0813">Transport</keyword>
<evidence type="ECO:0000259" key="6">
    <source>
        <dbReference type="PROSITE" id="PS50983"/>
    </source>
</evidence>
<keyword evidence="4 5" id="KW-0732">Signal</keyword>
<comment type="subcellular location">
    <subcellularLocation>
        <location evidence="1">Cell envelope</location>
    </subcellularLocation>
</comment>